<dbReference type="InterPro" id="IPR036396">
    <property type="entry name" value="Cyt_P450_sf"/>
</dbReference>
<comment type="caution">
    <text evidence="3">The sequence shown here is derived from an EMBL/GenBank/DDBJ whole genome shotgun (WGS) entry which is preliminary data.</text>
</comment>
<evidence type="ECO:0000313" key="3">
    <source>
        <dbReference type="EMBL" id="GAA3227017.1"/>
    </source>
</evidence>
<evidence type="ECO:0000256" key="1">
    <source>
        <dbReference type="ARBA" id="ARBA00010617"/>
    </source>
</evidence>
<dbReference type="CDD" id="cd11033">
    <property type="entry name" value="CYP142-like"/>
    <property type="match status" value="1"/>
</dbReference>
<dbReference type="InterPro" id="IPR001128">
    <property type="entry name" value="Cyt_P450"/>
</dbReference>
<protein>
    <submittedName>
        <fullName evidence="3">Steroid C26-monooxygenase Cyp142</fullName>
    </submittedName>
</protein>
<dbReference type="SUPFAM" id="SSF48264">
    <property type="entry name" value="Cytochrome P450"/>
    <property type="match status" value="1"/>
</dbReference>
<comment type="similarity">
    <text evidence="1 2">Belongs to the cytochrome P450 family.</text>
</comment>
<proteinExistence type="inferred from homology"/>
<keyword evidence="2" id="KW-0479">Metal-binding</keyword>
<dbReference type="RefSeq" id="WP_344833959.1">
    <property type="nucleotide sequence ID" value="NZ_BAAAUV010000016.1"/>
</dbReference>
<evidence type="ECO:0000313" key="4">
    <source>
        <dbReference type="Proteomes" id="UP001501237"/>
    </source>
</evidence>
<name>A0ABP6QJQ4_9ACTN</name>
<gene>
    <name evidence="3" type="primary">cyp142</name>
    <name evidence="3" type="ORF">GCM10010468_55640</name>
</gene>
<dbReference type="InterPro" id="IPR002397">
    <property type="entry name" value="Cyt_P450_B"/>
</dbReference>
<keyword evidence="2" id="KW-0503">Monooxygenase</keyword>
<keyword evidence="2" id="KW-0349">Heme</keyword>
<dbReference type="PROSITE" id="PS00086">
    <property type="entry name" value="CYTOCHROME_P450"/>
    <property type="match status" value="1"/>
</dbReference>
<organism evidence="3 4">
    <name type="scientific">Actinocorallia longicatena</name>
    <dbReference type="NCBI Taxonomy" id="111803"/>
    <lineage>
        <taxon>Bacteria</taxon>
        <taxon>Bacillati</taxon>
        <taxon>Actinomycetota</taxon>
        <taxon>Actinomycetes</taxon>
        <taxon>Streptosporangiales</taxon>
        <taxon>Thermomonosporaceae</taxon>
        <taxon>Actinocorallia</taxon>
    </lineage>
</organism>
<reference evidence="4" key="1">
    <citation type="journal article" date="2019" name="Int. J. Syst. Evol. Microbiol.">
        <title>The Global Catalogue of Microorganisms (GCM) 10K type strain sequencing project: providing services to taxonomists for standard genome sequencing and annotation.</title>
        <authorList>
            <consortium name="The Broad Institute Genomics Platform"/>
            <consortium name="The Broad Institute Genome Sequencing Center for Infectious Disease"/>
            <person name="Wu L."/>
            <person name="Ma J."/>
        </authorList>
    </citation>
    <scope>NUCLEOTIDE SEQUENCE [LARGE SCALE GENOMIC DNA]</scope>
    <source>
        <strain evidence="4">JCM 9377</strain>
    </source>
</reference>
<dbReference type="PANTHER" id="PTHR46696">
    <property type="entry name" value="P450, PUTATIVE (EUROFUNG)-RELATED"/>
    <property type="match status" value="1"/>
</dbReference>
<dbReference type="PRINTS" id="PR00385">
    <property type="entry name" value="P450"/>
</dbReference>
<accession>A0ABP6QJQ4</accession>
<keyword evidence="4" id="KW-1185">Reference proteome</keyword>
<dbReference type="Gene3D" id="1.10.630.10">
    <property type="entry name" value="Cytochrome P450"/>
    <property type="match status" value="1"/>
</dbReference>
<dbReference type="EMBL" id="BAAAUV010000016">
    <property type="protein sequence ID" value="GAA3227017.1"/>
    <property type="molecule type" value="Genomic_DNA"/>
</dbReference>
<sequence>MPSSPVNDSINLISGDFWGRDPHDELLWMRENAPVYWDPHAGVWGVSKHEDVRALSRAPGAFSNAEGIRPDTGPTPMMIDMDDPAHKLRRKLVSSGFTPRRVADQEGYLRRVCDEIIDEVCERGECDFVGEIAAMLPLIVIGDALGVAPEDRRTLLAWSDDMLSALTGGDDLDLLVRAADAFAGFTDYAGGAIRERRGRPRDDLLSTLVHAEVDGAALDHDSLVHESLLILIGGDETTRHVISGGMYQLSLHPGQRQALIDDPSGIPAAVEEMLRWVSPIKNMNRTATRDFELRGQTIREGDKVLLLYPSANRDADVFPDPFRFDARRTPNDHVAFGNGPHFCLGNSLARLELKVMFERLLARLPDLEPVDGPEPSHRPANFVSGYESLKVRFSPAPKSTR</sequence>
<dbReference type="PRINTS" id="PR00359">
    <property type="entry name" value="BP450"/>
</dbReference>
<keyword evidence="2" id="KW-0560">Oxidoreductase</keyword>
<dbReference type="InterPro" id="IPR017972">
    <property type="entry name" value="Cyt_P450_CS"/>
</dbReference>
<evidence type="ECO:0000256" key="2">
    <source>
        <dbReference type="RuleBase" id="RU000461"/>
    </source>
</evidence>
<dbReference type="Proteomes" id="UP001501237">
    <property type="component" value="Unassembled WGS sequence"/>
</dbReference>
<keyword evidence="2" id="KW-0408">Iron</keyword>
<dbReference type="Pfam" id="PF00067">
    <property type="entry name" value="p450"/>
    <property type="match status" value="1"/>
</dbReference>
<dbReference type="PANTHER" id="PTHR46696:SF4">
    <property type="entry name" value="BIOTIN BIOSYNTHESIS CYTOCHROME P450"/>
    <property type="match status" value="1"/>
</dbReference>